<gene>
    <name evidence="11" type="ORF">AYI68_g6613</name>
</gene>
<dbReference type="InterPro" id="IPR002524">
    <property type="entry name" value="Cation_efflux"/>
</dbReference>
<dbReference type="InterPro" id="IPR058533">
    <property type="entry name" value="Cation_efflux_TM"/>
</dbReference>
<dbReference type="PANTHER" id="PTHR45820">
    <property type="entry name" value="FI23527P1"/>
    <property type="match status" value="1"/>
</dbReference>
<dbReference type="EMBL" id="LSSL01004632">
    <property type="protein sequence ID" value="OLY79320.1"/>
    <property type="molecule type" value="Genomic_DNA"/>
</dbReference>
<evidence type="ECO:0000313" key="12">
    <source>
        <dbReference type="Proteomes" id="UP000187455"/>
    </source>
</evidence>
<dbReference type="GO" id="GO:0016020">
    <property type="term" value="C:membrane"/>
    <property type="evidence" value="ECO:0007669"/>
    <property type="project" value="UniProtKB-SubCell"/>
</dbReference>
<dbReference type="Proteomes" id="UP000187455">
    <property type="component" value="Unassembled WGS sequence"/>
</dbReference>
<evidence type="ECO:0000256" key="5">
    <source>
        <dbReference type="ARBA" id="ARBA00022833"/>
    </source>
</evidence>
<reference evidence="11 12" key="1">
    <citation type="journal article" date="2016" name="Mol. Biol. Evol.">
        <title>Genome-Wide Survey of Gut Fungi (Harpellales) Reveals the First Horizontally Transferred Ubiquitin Gene from a Mosquito Host.</title>
        <authorList>
            <person name="Wang Y."/>
            <person name="White M.M."/>
            <person name="Kvist S."/>
            <person name="Moncalvo J.M."/>
        </authorList>
    </citation>
    <scope>NUCLEOTIDE SEQUENCE [LARGE SCALE GENOMIC DNA]</scope>
    <source>
        <strain evidence="11 12">ALG-7-W6</strain>
    </source>
</reference>
<proteinExistence type="inferred from homology"/>
<dbReference type="SUPFAM" id="SSF161111">
    <property type="entry name" value="Cation efflux protein transmembrane domain-like"/>
    <property type="match status" value="1"/>
</dbReference>
<feature type="domain" description="Cation efflux protein cytoplasmic" evidence="10">
    <location>
        <begin position="344"/>
        <end position="395"/>
    </location>
</feature>
<dbReference type="InterPro" id="IPR027469">
    <property type="entry name" value="Cation_efflux_TMD_sf"/>
</dbReference>
<feature type="transmembrane region" description="Helical" evidence="8">
    <location>
        <begin position="12"/>
        <end position="30"/>
    </location>
</feature>
<evidence type="ECO:0000256" key="2">
    <source>
        <dbReference type="ARBA" id="ARBA00008873"/>
    </source>
</evidence>
<dbReference type="PANTHER" id="PTHR45820:SF4">
    <property type="entry name" value="ZINC TRANSPORTER 63C, ISOFORM F"/>
    <property type="match status" value="1"/>
</dbReference>
<evidence type="ECO:0000256" key="3">
    <source>
        <dbReference type="ARBA" id="ARBA00022448"/>
    </source>
</evidence>
<evidence type="ECO:0000256" key="8">
    <source>
        <dbReference type="SAM" id="Phobius"/>
    </source>
</evidence>
<dbReference type="GO" id="GO:0006882">
    <property type="term" value="P:intracellular zinc ion homeostasis"/>
    <property type="evidence" value="ECO:0007669"/>
    <property type="project" value="TreeGrafter"/>
</dbReference>
<dbReference type="Pfam" id="PF01545">
    <property type="entry name" value="Cation_efflux"/>
    <property type="match status" value="1"/>
</dbReference>
<comment type="caution">
    <text evidence="11">The sequence shown here is derived from an EMBL/GenBank/DDBJ whole genome shotgun (WGS) entry which is preliminary data.</text>
</comment>
<protein>
    <submittedName>
        <fullName evidence="11">Zinc/cadmium resistance protein</fullName>
    </submittedName>
</protein>
<dbReference type="STRING" id="133383.A0A1R0GR16"/>
<evidence type="ECO:0000313" key="11">
    <source>
        <dbReference type="EMBL" id="OLY79320.1"/>
    </source>
</evidence>
<dbReference type="Pfam" id="PF16916">
    <property type="entry name" value="ZT_dimer"/>
    <property type="match status" value="1"/>
</dbReference>
<dbReference type="GO" id="GO:0005385">
    <property type="term" value="F:zinc ion transmembrane transporter activity"/>
    <property type="evidence" value="ECO:0007669"/>
    <property type="project" value="TreeGrafter"/>
</dbReference>
<keyword evidence="12" id="KW-1185">Reference proteome</keyword>
<evidence type="ECO:0000256" key="1">
    <source>
        <dbReference type="ARBA" id="ARBA00004141"/>
    </source>
</evidence>
<comment type="similarity">
    <text evidence="2">Belongs to the cation diffusion facilitator (CDF) transporter (TC 2.A.4) family. SLC30A subfamily.</text>
</comment>
<name>A0A1R0GR16_9FUNG</name>
<accession>A0A1R0GR16</accession>
<feature type="transmembrane region" description="Helical" evidence="8">
    <location>
        <begin position="112"/>
        <end position="132"/>
    </location>
</feature>
<keyword evidence="5" id="KW-0862">Zinc</keyword>
<feature type="transmembrane region" description="Helical" evidence="8">
    <location>
        <begin position="77"/>
        <end position="96"/>
    </location>
</feature>
<organism evidence="11 12">
    <name type="scientific">Smittium mucronatum</name>
    <dbReference type="NCBI Taxonomy" id="133383"/>
    <lineage>
        <taxon>Eukaryota</taxon>
        <taxon>Fungi</taxon>
        <taxon>Fungi incertae sedis</taxon>
        <taxon>Zoopagomycota</taxon>
        <taxon>Kickxellomycotina</taxon>
        <taxon>Harpellomycetes</taxon>
        <taxon>Harpellales</taxon>
        <taxon>Legeriomycetaceae</taxon>
        <taxon>Smittium</taxon>
    </lineage>
</organism>
<dbReference type="AlphaFoldDB" id="A0A1R0GR16"/>
<evidence type="ECO:0000256" key="4">
    <source>
        <dbReference type="ARBA" id="ARBA00022692"/>
    </source>
</evidence>
<dbReference type="InterPro" id="IPR027470">
    <property type="entry name" value="Cation_efflux_CTD"/>
</dbReference>
<keyword evidence="7 8" id="KW-0472">Membrane</keyword>
<sequence length="568" mass="62220">MALSRTFRVSIMLFFSSALFFLELIVGYYANSIALIADSFHMLNDVLSLVIALYAIQLAKKDSVEPSNTYGWQRSEILGALMNAVLLIGLCLTIYIESIQRFFIIVEIEKPILVLLVGSVGLLFNIIGMYLFGEDHVGHSHSHDHSDHHESISKSSVEDPLVLKSKISSNTLNDGSDQTYGSISSAKAHLEQINANSDKKSISFVNLKSPDPSLQSNYLNQSTLRPDNDYPAVTQSAILESAEQMKRISFNIDNSDSKNPHVHSHDHSHSSGGNLNMRGVWLHVFGDCLANVAVISSALFIWLTDFSWKHYADPVISILINTLIVAFTIPLIKSTSFILLQGVPPAVDVVELYSKLRKIPNVFNVHELHVWQLSDSKIIASVHIQIAKSSISDSDDAKSPSSSAVNSTNCPGNVSGADIGELFMKIGKIANGIFHSYGVHSTTIQPEFISDSLGHILPPKKFSNGKEPELLDSENPRPESGSLMVYKNVINTDNNFISSQNTPASANYLDDSEPLLTVDDKALVINHSKDLCLLRCQDGDCADMECCPDPQPKTSNGHPDSKSNGSLV</sequence>
<dbReference type="OrthoDB" id="9944568at2759"/>
<keyword evidence="4 8" id="KW-0812">Transmembrane</keyword>
<keyword evidence="3" id="KW-0813">Transport</keyword>
<dbReference type="Gene3D" id="1.20.1510.10">
    <property type="entry name" value="Cation efflux protein transmembrane domain"/>
    <property type="match status" value="2"/>
</dbReference>
<comment type="subcellular location">
    <subcellularLocation>
        <location evidence="1">Membrane</location>
        <topology evidence="1">Multi-pass membrane protein</topology>
    </subcellularLocation>
</comment>
<feature type="transmembrane region" description="Helical" evidence="8">
    <location>
        <begin position="280"/>
        <end position="303"/>
    </location>
</feature>
<evidence type="ECO:0000259" key="10">
    <source>
        <dbReference type="Pfam" id="PF16916"/>
    </source>
</evidence>
<evidence type="ECO:0000256" key="6">
    <source>
        <dbReference type="ARBA" id="ARBA00022989"/>
    </source>
</evidence>
<evidence type="ECO:0000256" key="7">
    <source>
        <dbReference type="ARBA" id="ARBA00023136"/>
    </source>
</evidence>
<dbReference type="NCBIfam" id="TIGR01297">
    <property type="entry name" value="CDF"/>
    <property type="match status" value="1"/>
</dbReference>
<feature type="domain" description="Cation efflux protein transmembrane" evidence="9">
    <location>
        <begin position="11"/>
        <end position="340"/>
    </location>
</feature>
<keyword evidence="6 8" id="KW-1133">Transmembrane helix</keyword>
<feature type="transmembrane region" description="Helical" evidence="8">
    <location>
        <begin position="315"/>
        <end position="332"/>
    </location>
</feature>
<evidence type="ECO:0000259" key="9">
    <source>
        <dbReference type="Pfam" id="PF01545"/>
    </source>
</evidence>